<proteinExistence type="predicted"/>
<dbReference type="AlphaFoldDB" id="A0A4S8IA39"/>
<keyword evidence="2" id="KW-1185">Reference proteome</keyword>
<accession>A0A4S8IA39</accession>
<reference evidence="1 2" key="1">
    <citation type="journal article" date="2019" name="Nat. Plants">
        <title>Genome sequencing of Musa balbisiana reveals subgenome evolution and function divergence in polyploid bananas.</title>
        <authorList>
            <person name="Yao X."/>
        </authorList>
    </citation>
    <scope>NUCLEOTIDE SEQUENCE [LARGE SCALE GENOMIC DNA]</scope>
    <source>
        <strain evidence="2">cv. DH-PKW</strain>
        <tissue evidence="1">Leaves</tissue>
    </source>
</reference>
<dbReference type="Proteomes" id="UP000317650">
    <property type="component" value="Chromosome 2"/>
</dbReference>
<sequence length="85" mass="10366">MATVKVFGSPTTAELQRWRERCPASSKEIEFQLIRVDNHRGQRRLPERRPLFTWKQKVYRWWEAISSRSSWKRVVQMQQEPPRII</sequence>
<comment type="caution">
    <text evidence="1">The sequence shown here is derived from an EMBL/GenBank/DDBJ whole genome shotgun (WGS) entry which is preliminary data.</text>
</comment>
<evidence type="ECO:0000313" key="1">
    <source>
        <dbReference type="EMBL" id="THU44897.1"/>
    </source>
</evidence>
<gene>
    <name evidence="1" type="ORF">C4D60_Mb02t12230</name>
</gene>
<dbReference type="EMBL" id="PYDT01000011">
    <property type="protein sequence ID" value="THU44897.1"/>
    <property type="molecule type" value="Genomic_DNA"/>
</dbReference>
<evidence type="ECO:0000313" key="2">
    <source>
        <dbReference type="Proteomes" id="UP000317650"/>
    </source>
</evidence>
<organism evidence="1 2">
    <name type="scientific">Musa balbisiana</name>
    <name type="common">Banana</name>
    <dbReference type="NCBI Taxonomy" id="52838"/>
    <lineage>
        <taxon>Eukaryota</taxon>
        <taxon>Viridiplantae</taxon>
        <taxon>Streptophyta</taxon>
        <taxon>Embryophyta</taxon>
        <taxon>Tracheophyta</taxon>
        <taxon>Spermatophyta</taxon>
        <taxon>Magnoliopsida</taxon>
        <taxon>Liliopsida</taxon>
        <taxon>Zingiberales</taxon>
        <taxon>Musaceae</taxon>
        <taxon>Musa</taxon>
    </lineage>
</organism>
<name>A0A4S8IA39_MUSBA</name>
<protein>
    <submittedName>
        <fullName evidence="1">Uncharacterized protein</fullName>
    </submittedName>
</protein>